<organism evidence="11 12">
    <name type="scientific">Fusarium albosuccineum</name>
    <dbReference type="NCBI Taxonomy" id="1237068"/>
    <lineage>
        <taxon>Eukaryota</taxon>
        <taxon>Fungi</taxon>
        <taxon>Dikarya</taxon>
        <taxon>Ascomycota</taxon>
        <taxon>Pezizomycotina</taxon>
        <taxon>Sordariomycetes</taxon>
        <taxon>Hypocreomycetidae</taxon>
        <taxon>Hypocreales</taxon>
        <taxon>Nectriaceae</taxon>
        <taxon>Fusarium</taxon>
        <taxon>Fusarium decemcellulare species complex</taxon>
    </lineage>
</organism>
<dbReference type="GO" id="GO:0045027">
    <property type="term" value="F:DNA end binding"/>
    <property type="evidence" value="ECO:0007669"/>
    <property type="project" value="TreeGrafter"/>
</dbReference>
<feature type="compositionally biased region" description="Basic and acidic residues" evidence="8">
    <location>
        <begin position="445"/>
        <end position="488"/>
    </location>
</feature>
<evidence type="ECO:0000256" key="3">
    <source>
        <dbReference type="ARBA" id="ARBA00023125"/>
    </source>
</evidence>
<protein>
    <recommendedName>
        <fullName evidence="7">Non-homologous end-joining factor 1</fullName>
    </recommendedName>
</protein>
<comment type="caution">
    <text evidence="11">The sequence shown here is derived from an EMBL/GenBank/DDBJ whole genome shotgun (WGS) entry which is preliminary data.</text>
</comment>
<keyword evidence="3" id="KW-0238">DNA-binding</keyword>
<evidence type="ECO:0000313" key="11">
    <source>
        <dbReference type="EMBL" id="KAF4461471.1"/>
    </source>
</evidence>
<dbReference type="Gene3D" id="2.170.210.10">
    <property type="entry name" value="DNA double-strand break repair and VJ recombination XRCC4, N-terminal"/>
    <property type="match status" value="1"/>
</dbReference>
<proteinExistence type="inferred from homology"/>
<comment type="similarity">
    <text evidence="6">Belongs to the XRCC4-XLF family. XLF subfamily.</text>
</comment>
<keyword evidence="4" id="KW-0234">DNA repair</keyword>
<dbReference type="GO" id="GO:0032807">
    <property type="term" value="C:DNA ligase IV complex"/>
    <property type="evidence" value="ECO:0007669"/>
    <property type="project" value="TreeGrafter"/>
</dbReference>
<dbReference type="Proteomes" id="UP000554235">
    <property type="component" value="Unassembled WGS sequence"/>
</dbReference>
<reference evidence="11 12" key="1">
    <citation type="submission" date="2020-01" db="EMBL/GenBank/DDBJ databases">
        <title>Identification and distribution of gene clusters putatively required for synthesis of sphingolipid metabolism inhibitors in phylogenetically diverse species of the filamentous fungus Fusarium.</title>
        <authorList>
            <person name="Kim H.-S."/>
            <person name="Busman M."/>
            <person name="Brown D.W."/>
            <person name="Divon H."/>
            <person name="Uhlig S."/>
            <person name="Proctor R.H."/>
        </authorList>
    </citation>
    <scope>NUCLEOTIDE SEQUENCE [LARGE SCALE GENOMIC DNA]</scope>
    <source>
        <strain evidence="11 12">NRRL 20459</strain>
    </source>
</reference>
<feature type="compositionally biased region" description="Basic and acidic residues" evidence="8">
    <location>
        <begin position="304"/>
        <end position="316"/>
    </location>
</feature>
<dbReference type="InterPro" id="IPR038051">
    <property type="entry name" value="XRCC4-like_N_sf"/>
</dbReference>
<name>A0A8H4L3R3_9HYPO</name>
<evidence type="ECO:0000256" key="6">
    <source>
        <dbReference type="ARBA" id="ARBA00025747"/>
    </source>
</evidence>
<dbReference type="PANTHER" id="PTHR32235">
    <property type="entry name" value="NON-HOMOLOGOUS END-JOINING FACTOR 1"/>
    <property type="match status" value="1"/>
</dbReference>
<evidence type="ECO:0000256" key="1">
    <source>
        <dbReference type="ARBA" id="ARBA00004123"/>
    </source>
</evidence>
<keyword evidence="12" id="KW-1185">Reference proteome</keyword>
<dbReference type="OrthoDB" id="2155935at2759"/>
<dbReference type="InterPro" id="IPR053829">
    <property type="entry name" value="XLF-like_CC"/>
</dbReference>
<evidence type="ECO:0000256" key="4">
    <source>
        <dbReference type="ARBA" id="ARBA00023204"/>
    </source>
</evidence>
<feature type="compositionally biased region" description="Acidic residues" evidence="8">
    <location>
        <begin position="354"/>
        <end position="365"/>
    </location>
</feature>
<gene>
    <name evidence="11" type="ORF">FALBO_11722</name>
</gene>
<dbReference type="InterPro" id="IPR015381">
    <property type="entry name" value="XLF-like_N"/>
</dbReference>
<dbReference type="GO" id="GO:0006303">
    <property type="term" value="P:double-strand break repair via nonhomologous end joining"/>
    <property type="evidence" value="ECO:0007669"/>
    <property type="project" value="TreeGrafter"/>
</dbReference>
<dbReference type="EMBL" id="JAADYS010001713">
    <property type="protein sequence ID" value="KAF4461471.1"/>
    <property type="molecule type" value="Genomic_DNA"/>
</dbReference>
<dbReference type="Pfam" id="PF21928">
    <property type="entry name" value="XLF_CC"/>
    <property type="match status" value="1"/>
</dbReference>
<evidence type="ECO:0000259" key="9">
    <source>
        <dbReference type="Pfam" id="PF09302"/>
    </source>
</evidence>
<feature type="region of interest" description="Disordered" evidence="8">
    <location>
        <begin position="229"/>
        <end position="499"/>
    </location>
</feature>
<sequence>MWTETLDRKAICIRGWSENTSIDPSDTPDNMAKFLTSLSSALDSTQHGHDQTRLQLIPASQSDAGDDGLTLKITCELPGLQPLEWPMHLKKSPPSAIATDLVLPLIQAHLTRSLEVESLIRMLNQKDTALTKVLDKLEALGTGLEHVFNPLSGKKKISRAAAAEKVPGLALFDRRQWKSDLAYTAEGSSNTESLISDVFGGGGLQFEPTMEITESPRLDQWWQVFDGASSEARQPREKAIPSKENTPPPNESGVVDDDDDDFQVQLTPPRLAATRNTTAAGGQLVADDASTEGDTESSPLGKDLPARPETRKEARSTRRLGTLGRKKQSTPPRSSSPMQPPQKAQVPHQKIDDSETASEAEDDEATTSLPDDNPSPSSPPKPAGKKNGLGRIGGAKSKQPVKETSESTKPEAIETTAPVVRHPTKKLGVIGMKKVNETGPTAVTGEERGRSRSVAKEEDKSKAQQRETSQERADRRREELKRELEKKAAAGPAKKKRKF</sequence>
<keyword evidence="5" id="KW-0539">Nucleus</keyword>
<evidence type="ECO:0000256" key="5">
    <source>
        <dbReference type="ARBA" id="ARBA00023242"/>
    </source>
</evidence>
<evidence type="ECO:0000256" key="8">
    <source>
        <dbReference type="SAM" id="MobiDB-lite"/>
    </source>
</evidence>
<accession>A0A8H4L3R3</accession>
<dbReference type="PANTHER" id="PTHR32235:SF1">
    <property type="entry name" value="NON-HOMOLOGOUS END-JOINING FACTOR 1"/>
    <property type="match status" value="1"/>
</dbReference>
<dbReference type="Pfam" id="PF09302">
    <property type="entry name" value="XLF"/>
    <property type="match status" value="1"/>
</dbReference>
<evidence type="ECO:0000256" key="2">
    <source>
        <dbReference type="ARBA" id="ARBA00022763"/>
    </source>
</evidence>
<dbReference type="InterPro" id="IPR052287">
    <property type="entry name" value="NHEJ_factor"/>
</dbReference>
<evidence type="ECO:0000313" key="12">
    <source>
        <dbReference type="Proteomes" id="UP000554235"/>
    </source>
</evidence>
<evidence type="ECO:0000259" key="10">
    <source>
        <dbReference type="Pfam" id="PF21928"/>
    </source>
</evidence>
<keyword evidence="2" id="KW-0227">DNA damage</keyword>
<feature type="domain" description="XLF-like coiled-coil region" evidence="10">
    <location>
        <begin position="93"/>
        <end position="145"/>
    </location>
</feature>
<evidence type="ECO:0000256" key="7">
    <source>
        <dbReference type="ARBA" id="ARBA00044529"/>
    </source>
</evidence>
<feature type="domain" description="XLF-like N-terminal" evidence="9">
    <location>
        <begin position="1"/>
        <end position="91"/>
    </location>
</feature>
<comment type="subcellular location">
    <subcellularLocation>
        <location evidence="1">Nucleus</location>
    </subcellularLocation>
</comment>
<feature type="compositionally biased region" description="Low complexity" evidence="8">
    <location>
        <begin position="366"/>
        <end position="375"/>
    </location>
</feature>
<feature type="compositionally biased region" description="Basic and acidic residues" evidence="8">
    <location>
        <begin position="400"/>
        <end position="412"/>
    </location>
</feature>
<dbReference type="AlphaFoldDB" id="A0A8H4L3R3"/>